<evidence type="ECO:0000256" key="8">
    <source>
        <dbReference type="ARBA" id="ARBA00023014"/>
    </source>
</evidence>
<dbReference type="InterPro" id="IPR007197">
    <property type="entry name" value="rSAM"/>
</dbReference>
<dbReference type="GO" id="GO:0016491">
    <property type="term" value="F:oxidoreductase activity"/>
    <property type="evidence" value="ECO:0007669"/>
    <property type="project" value="UniProtKB-KW"/>
</dbReference>
<dbReference type="Pfam" id="PF04055">
    <property type="entry name" value="Radical_SAM"/>
    <property type="match status" value="1"/>
</dbReference>
<protein>
    <submittedName>
        <fullName evidence="10">Glycyl-radical enzyme activating protein</fullName>
    </submittedName>
</protein>
<dbReference type="GO" id="GO:0051539">
    <property type="term" value="F:4 iron, 4 sulfur cluster binding"/>
    <property type="evidence" value="ECO:0007669"/>
    <property type="project" value="UniProtKB-KW"/>
</dbReference>
<dbReference type="GO" id="GO:0046872">
    <property type="term" value="F:metal ion binding"/>
    <property type="evidence" value="ECO:0007669"/>
    <property type="project" value="UniProtKB-KW"/>
</dbReference>
<dbReference type="InterPro" id="IPR001989">
    <property type="entry name" value="Radical_activat_CS"/>
</dbReference>
<gene>
    <name evidence="10" type="ORF">Ami103574_13395</name>
</gene>
<dbReference type="InterPro" id="IPR034457">
    <property type="entry name" value="Organic_radical-activating"/>
</dbReference>
<keyword evidence="5" id="KW-0479">Metal-binding</keyword>
<evidence type="ECO:0000256" key="5">
    <source>
        <dbReference type="ARBA" id="ARBA00022723"/>
    </source>
</evidence>
<keyword evidence="4" id="KW-0949">S-adenosyl-L-methionine</keyword>
<comment type="cofactor">
    <cofactor evidence="1">
        <name>[4Fe-4S] cluster</name>
        <dbReference type="ChEBI" id="CHEBI:49883"/>
    </cofactor>
</comment>
<dbReference type="PROSITE" id="PS01087">
    <property type="entry name" value="RADICAL_ACTIVATING"/>
    <property type="match status" value="1"/>
</dbReference>
<dbReference type="EMBL" id="CP048649">
    <property type="protein sequence ID" value="QIB70224.1"/>
    <property type="molecule type" value="Genomic_DNA"/>
</dbReference>
<dbReference type="CDD" id="cd01335">
    <property type="entry name" value="Radical_SAM"/>
    <property type="match status" value="1"/>
</dbReference>
<dbReference type="PIRSF" id="PIRSF000371">
    <property type="entry name" value="PFL_act_enz"/>
    <property type="match status" value="1"/>
</dbReference>
<feature type="domain" description="Radical SAM core" evidence="9">
    <location>
        <begin position="21"/>
        <end position="258"/>
    </location>
</feature>
<keyword evidence="8" id="KW-0411">Iron-sulfur</keyword>
<proteinExistence type="inferred from homology"/>
<evidence type="ECO:0000256" key="1">
    <source>
        <dbReference type="ARBA" id="ARBA00001966"/>
    </source>
</evidence>
<dbReference type="PANTHER" id="PTHR30352:SF4">
    <property type="entry name" value="PYRUVATE FORMATE-LYASE 2-ACTIVATING ENZYME"/>
    <property type="match status" value="1"/>
</dbReference>
<evidence type="ECO:0000256" key="7">
    <source>
        <dbReference type="ARBA" id="ARBA00023004"/>
    </source>
</evidence>
<dbReference type="Proteomes" id="UP000466848">
    <property type="component" value="Chromosome"/>
</dbReference>
<evidence type="ECO:0000259" key="9">
    <source>
        <dbReference type="PROSITE" id="PS51918"/>
    </source>
</evidence>
<dbReference type="SFLD" id="SFLDS00029">
    <property type="entry name" value="Radical_SAM"/>
    <property type="match status" value="1"/>
</dbReference>
<sequence>MNQAVYNTKGIITEIQRFSVHDGPGIRTLVFLKGCPLKCKWCCNPETQDMDCQPIVEAGEPKIVGKTVSVAEIMSEVKKDSIYYRRSGGGITLSGGEVLAQPGFAKAILEACNTAGINTAIETSGFASFETIEPLIPFVNLILYDVKHVSDEKHRIFTGQSNSLILSNLAKLSDKNIPLIARIPVIPTFNHTAEEIEAISCYVANLKGVKEIHLLPYHRLGESKYQGLERDYEFNSIEPLSQEDMSKLLEVVKKTGLPCQIGG</sequence>
<dbReference type="InterPro" id="IPR058240">
    <property type="entry name" value="rSAM_sf"/>
</dbReference>
<evidence type="ECO:0000256" key="2">
    <source>
        <dbReference type="ARBA" id="ARBA00009777"/>
    </source>
</evidence>
<evidence type="ECO:0000256" key="6">
    <source>
        <dbReference type="ARBA" id="ARBA00023002"/>
    </source>
</evidence>
<dbReference type="InterPro" id="IPR013785">
    <property type="entry name" value="Aldolase_TIM"/>
</dbReference>
<dbReference type="RefSeq" id="WP_163067463.1">
    <property type="nucleotide sequence ID" value="NZ_CP048649.1"/>
</dbReference>
<keyword evidence="6" id="KW-0560">Oxidoreductase</keyword>
<evidence type="ECO:0000256" key="4">
    <source>
        <dbReference type="ARBA" id="ARBA00022691"/>
    </source>
</evidence>
<keyword evidence="7" id="KW-0408">Iron</keyword>
<name>A0A858BZN6_9FIRM</name>
<dbReference type="KEGG" id="abut:Ami103574_13395"/>
<dbReference type="SFLD" id="SFLDG01066">
    <property type="entry name" value="organic_radical-activating_enz"/>
    <property type="match status" value="1"/>
</dbReference>
<organism evidence="10 11">
    <name type="scientific">Aminipila butyrica</name>
    <dbReference type="NCBI Taxonomy" id="433296"/>
    <lineage>
        <taxon>Bacteria</taxon>
        <taxon>Bacillati</taxon>
        <taxon>Bacillota</taxon>
        <taxon>Clostridia</taxon>
        <taxon>Peptostreptococcales</taxon>
        <taxon>Anaerovoracaceae</taxon>
        <taxon>Aminipila</taxon>
    </lineage>
</organism>
<dbReference type="SUPFAM" id="SSF102114">
    <property type="entry name" value="Radical SAM enzymes"/>
    <property type="match status" value="1"/>
</dbReference>
<dbReference type="InterPro" id="IPR012839">
    <property type="entry name" value="Organic_radical_activase"/>
</dbReference>
<dbReference type="AlphaFoldDB" id="A0A858BZN6"/>
<comment type="similarity">
    <text evidence="2">Belongs to the organic radical-activating enzymes family.</text>
</comment>
<dbReference type="Gene3D" id="3.20.20.70">
    <property type="entry name" value="Aldolase class I"/>
    <property type="match status" value="1"/>
</dbReference>
<reference evidence="10 11" key="1">
    <citation type="submission" date="2020-02" db="EMBL/GenBank/DDBJ databases">
        <authorList>
            <person name="Kim Y.B."/>
            <person name="Roh S.W."/>
        </authorList>
    </citation>
    <scope>NUCLEOTIDE SEQUENCE [LARGE SCALE GENOMIC DNA]</scope>
    <source>
        <strain evidence="10 11">DSM 103574</strain>
    </source>
</reference>
<dbReference type="PROSITE" id="PS51918">
    <property type="entry name" value="RADICAL_SAM"/>
    <property type="match status" value="1"/>
</dbReference>
<evidence type="ECO:0000256" key="3">
    <source>
        <dbReference type="ARBA" id="ARBA00022485"/>
    </source>
</evidence>
<keyword evidence="11" id="KW-1185">Reference proteome</keyword>
<evidence type="ECO:0000313" key="11">
    <source>
        <dbReference type="Proteomes" id="UP000466848"/>
    </source>
</evidence>
<dbReference type="NCBIfam" id="TIGR02494">
    <property type="entry name" value="PFLE_PFLC"/>
    <property type="match status" value="1"/>
</dbReference>
<evidence type="ECO:0000313" key="10">
    <source>
        <dbReference type="EMBL" id="QIB70224.1"/>
    </source>
</evidence>
<keyword evidence="3" id="KW-0004">4Fe-4S</keyword>
<accession>A0A858BZN6</accession>
<dbReference type="PANTHER" id="PTHR30352">
    <property type="entry name" value="PYRUVATE FORMATE-LYASE-ACTIVATING ENZYME"/>
    <property type="match status" value="1"/>
</dbReference>